<dbReference type="GO" id="GO:0005524">
    <property type="term" value="F:ATP binding"/>
    <property type="evidence" value="ECO:0007669"/>
    <property type="project" value="UniProtKB-KW"/>
</dbReference>
<comment type="catalytic activity">
    <reaction evidence="8">
        <text>L-seryl-[protein] + ATP = O-phospho-L-seryl-[protein] + ADP + H(+)</text>
        <dbReference type="Rhea" id="RHEA:17989"/>
        <dbReference type="Rhea" id="RHEA-COMP:9863"/>
        <dbReference type="Rhea" id="RHEA-COMP:11604"/>
        <dbReference type="ChEBI" id="CHEBI:15378"/>
        <dbReference type="ChEBI" id="CHEBI:29999"/>
        <dbReference type="ChEBI" id="CHEBI:30616"/>
        <dbReference type="ChEBI" id="CHEBI:83421"/>
        <dbReference type="ChEBI" id="CHEBI:456216"/>
        <dbReference type="EC" id="2.7.11.1"/>
    </reaction>
</comment>
<accession>A0A6B2LPF3</accession>
<evidence type="ECO:0000259" key="9">
    <source>
        <dbReference type="PROSITE" id="PS50011"/>
    </source>
</evidence>
<dbReference type="PANTHER" id="PTHR48012">
    <property type="entry name" value="STERILE20-LIKE KINASE, ISOFORM B-RELATED"/>
    <property type="match status" value="1"/>
</dbReference>
<reference evidence="10" key="1">
    <citation type="journal article" date="2020" name="J. Eukaryot. Microbiol.">
        <title>De novo Sequencing, Assembly and Annotation of the Transcriptome for the Free-Living Testate Amoeba Arcella intermedia.</title>
        <authorList>
            <person name="Ribeiro G.M."/>
            <person name="Porfirio-Sousa A.L."/>
            <person name="Maurer-Alcala X.X."/>
            <person name="Katz L.A."/>
            <person name="Lahr D.J.G."/>
        </authorList>
    </citation>
    <scope>NUCLEOTIDE SEQUENCE</scope>
</reference>
<evidence type="ECO:0000313" key="10">
    <source>
        <dbReference type="EMBL" id="NDV38710.1"/>
    </source>
</evidence>
<dbReference type="InterPro" id="IPR000719">
    <property type="entry name" value="Prot_kinase_dom"/>
</dbReference>
<dbReference type="Gene3D" id="1.10.510.10">
    <property type="entry name" value="Transferase(Phosphotransferase) domain 1"/>
    <property type="match status" value="1"/>
</dbReference>
<dbReference type="AlphaFoldDB" id="A0A6B2LPF3"/>
<proteinExistence type="inferred from homology"/>
<dbReference type="InterPro" id="IPR050629">
    <property type="entry name" value="STE20/SPS1-PAK"/>
</dbReference>
<name>A0A6B2LPF3_9EUKA</name>
<evidence type="ECO:0000256" key="5">
    <source>
        <dbReference type="ARBA" id="ARBA00022777"/>
    </source>
</evidence>
<organism evidence="10">
    <name type="scientific">Arcella intermedia</name>
    <dbReference type="NCBI Taxonomy" id="1963864"/>
    <lineage>
        <taxon>Eukaryota</taxon>
        <taxon>Amoebozoa</taxon>
        <taxon>Tubulinea</taxon>
        <taxon>Elardia</taxon>
        <taxon>Arcellinida</taxon>
        <taxon>Sphaerothecina</taxon>
        <taxon>Arcellidae</taxon>
        <taxon>Arcella</taxon>
    </lineage>
</organism>
<keyword evidence="2" id="KW-0723">Serine/threonine-protein kinase</keyword>
<dbReference type="SUPFAM" id="SSF56112">
    <property type="entry name" value="Protein kinase-like (PK-like)"/>
    <property type="match status" value="1"/>
</dbReference>
<evidence type="ECO:0000256" key="4">
    <source>
        <dbReference type="ARBA" id="ARBA00022741"/>
    </source>
</evidence>
<dbReference type="EMBL" id="GIBP01009741">
    <property type="protein sequence ID" value="NDV38710.1"/>
    <property type="molecule type" value="Transcribed_RNA"/>
</dbReference>
<protein>
    <recommendedName>
        <fullName evidence="9">Protein kinase domain-containing protein</fullName>
    </recommendedName>
</protein>
<keyword evidence="4" id="KW-0547">Nucleotide-binding</keyword>
<evidence type="ECO:0000256" key="1">
    <source>
        <dbReference type="ARBA" id="ARBA00008874"/>
    </source>
</evidence>
<dbReference type="PROSITE" id="PS50011">
    <property type="entry name" value="PROTEIN_KINASE_DOM"/>
    <property type="match status" value="1"/>
</dbReference>
<feature type="domain" description="Protein kinase" evidence="9">
    <location>
        <begin position="1"/>
        <end position="106"/>
    </location>
</feature>
<evidence type="ECO:0000256" key="2">
    <source>
        <dbReference type="ARBA" id="ARBA00022527"/>
    </source>
</evidence>
<dbReference type="PANTHER" id="PTHR48012:SF10">
    <property type="entry name" value="FI20177P1"/>
    <property type="match status" value="1"/>
</dbReference>
<dbReference type="InterPro" id="IPR011009">
    <property type="entry name" value="Kinase-like_dom_sf"/>
</dbReference>
<evidence type="ECO:0000256" key="6">
    <source>
        <dbReference type="ARBA" id="ARBA00022840"/>
    </source>
</evidence>
<evidence type="ECO:0000256" key="7">
    <source>
        <dbReference type="ARBA" id="ARBA00047899"/>
    </source>
</evidence>
<dbReference type="SMART" id="SM00220">
    <property type="entry name" value="S_TKc"/>
    <property type="match status" value="1"/>
</dbReference>
<comment type="catalytic activity">
    <reaction evidence="7">
        <text>L-threonyl-[protein] + ATP = O-phospho-L-threonyl-[protein] + ADP + H(+)</text>
        <dbReference type="Rhea" id="RHEA:46608"/>
        <dbReference type="Rhea" id="RHEA-COMP:11060"/>
        <dbReference type="Rhea" id="RHEA-COMP:11605"/>
        <dbReference type="ChEBI" id="CHEBI:15378"/>
        <dbReference type="ChEBI" id="CHEBI:30013"/>
        <dbReference type="ChEBI" id="CHEBI:30616"/>
        <dbReference type="ChEBI" id="CHEBI:61977"/>
        <dbReference type="ChEBI" id="CHEBI:456216"/>
        <dbReference type="EC" id="2.7.11.1"/>
    </reaction>
</comment>
<keyword evidence="6" id="KW-0067">ATP-binding</keyword>
<evidence type="ECO:0000256" key="3">
    <source>
        <dbReference type="ARBA" id="ARBA00022679"/>
    </source>
</evidence>
<sequence>MTEAKNKRNTTIGTPYWEAPEVITGDLYDAKVDVWSLGVMALELAEGEPPYMDLPPLTALRLIVVDGIPPLANKFSKELQNFVSCCLEIKTQFRATTQELLRHPFLLSACHPKEIEKLLREAKLIRKQQEDAMAIFLGEEE</sequence>
<keyword evidence="5" id="KW-0418">Kinase</keyword>
<evidence type="ECO:0000256" key="8">
    <source>
        <dbReference type="ARBA" id="ARBA00048679"/>
    </source>
</evidence>
<comment type="similarity">
    <text evidence="1">Belongs to the protein kinase superfamily. STE Ser/Thr protein kinase family. STE20 subfamily.</text>
</comment>
<dbReference type="GO" id="GO:0005737">
    <property type="term" value="C:cytoplasm"/>
    <property type="evidence" value="ECO:0007669"/>
    <property type="project" value="TreeGrafter"/>
</dbReference>
<keyword evidence="3" id="KW-0808">Transferase</keyword>
<dbReference type="GO" id="GO:0004674">
    <property type="term" value="F:protein serine/threonine kinase activity"/>
    <property type="evidence" value="ECO:0007669"/>
    <property type="project" value="UniProtKB-KW"/>
</dbReference>
<dbReference type="Pfam" id="PF00069">
    <property type="entry name" value="Pkinase"/>
    <property type="match status" value="1"/>
</dbReference>